<protein>
    <submittedName>
        <fullName evidence="2">DUF1467 family protein</fullName>
    </submittedName>
</protein>
<dbReference type="Proteomes" id="UP001595445">
    <property type="component" value="Unassembled WGS sequence"/>
</dbReference>
<keyword evidence="3" id="KW-1185">Reference proteome</keyword>
<reference evidence="3" key="1">
    <citation type="journal article" date="2019" name="Int. J. Syst. Evol. Microbiol.">
        <title>The Global Catalogue of Microorganisms (GCM) 10K type strain sequencing project: providing services to taxonomists for standard genome sequencing and annotation.</title>
        <authorList>
            <consortium name="The Broad Institute Genomics Platform"/>
            <consortium name="The Broad Institute Genome Sequencing Center for Infectious Disease"/>
            <person name="Wu L."/>
            <person name="Ma J."/>
        </authorList>
    </citation>
    <scope>NUCLEOTIDE SEQUENCE [LARGE SCALE GENOMIC DNA]</scope>
    <source>
        <strain evidence="3">KCTC 62102</strain>
    </source>
</reference>
<keyword evidence="1" id="KW-1133">Transmembrane helix</keyword>
<gene>
    <name evidence="2" type="ORF">ACFOD6_05820</name>
</gene>
<feature type="transmembrane region" description="Helical" evidence="1">
    <location>
        <begin position="6"/>
        <end position="24"/>
    </location>
</feature>
<feature type="transmembrane region" description="Helical" evidence="1">
    <location>
        <begin position="52"/>
        <end position="78"/>
    </location>
</feature>
<comment type="caution">
    <text evidence="2">The sequence shown here is derived from an EMBL/GenBank/DDBJ whole genome shotgun (WGS) entry which is preliminary data.</text>
</comment>
<sequence>MTITGAVVLYAIVWFVTLFVVMPLRTRTQEEENHVVPGTPPGAPAHEELGRIAWITTLFATPVWALIVAVILSGWIGIADLDFFGRLNR</sequence>
<keyword evidence="1" id="KW-0472">Membrane</keyword>
<dbReference type="RefSeq" id="WP_197641833.1">
    <property type="nucleotide sequence ID" value="NZ_JAEACP010000002.1"/>
</dbReference>
<evidence type="ECO:0000313" key="3">
    <source>
        <dbReference type="Proteomes" id="UP001595445"/>
    </source>
</evidence>
<proteinExistence type="predicted"/>
<accession>A0ABV7DRF7</accession>
<dbReference type="Pfam" id="PF07330">
    <property type="entry name" value="DUF1467"/>
    <property type="match status" value="1"/>
</dbReference>
<dbReference type="EMBL" id="JBHRSM010000011">
    <property type="protein sequence ID" value="MFC3085562.1"/>
    <property type="molecule type" value="Genomic_DNA"/>
</dbReference>
<name>A0ABV7DRF7_9RHOB</name>
<keyword evidence="1" id="KW-0812">Transmembrane</keyword>
<evidence type="ECO:0000256" key="1">
    <source>
        <dbReference type="SAM" id="Phobius"/>
    </source>
</evidence>
<dbReference type="InterPro" id="IPR009935">
    <property type="entry name" value="DUF1467"/>
</dbReference>
<organism evidence="2 3">
    <name type="scientific">Tabrizicola soli</name>
    <dbReference type="NCBI Taxonomy" id="2185115"/>
    <lineage>
        <taxon>Bacteria</taxon>
        <taxon>Pseudomonadati</taxon>
        <taxon>Pseudomonadota</taxon>
        <taxon>Alphaproteobacteria</taxon>
        <taxon>Rhodobacterales</taxon>
        <taxon>Paracoccaceae</taxon>
        <taxon>Tabrizicola</taxon>
    </lineage>
</organism>
<evidence type="ECO:0000313" key="2">
    <source>
        <dbReference type="EMBL" id="MFC3085562.1"/>
    </source>
</evidence>